<evidence type="ECO:0000259" key="2">
    <source>
        <dbReference type="Pfam" id="PF09423"/>
    </source>
</evidence>
<reference evidence="3 4" key="1">
    <citation type="submission" date="2013-04" db="EMBL/GenBank/DDBJ databases">
        <title>Hyphomonas hirschiana VP5 Genome Sequencing.</title>
        <authorList>
            <person name="Lai Q."/>
            <person name="Shao Z."/>
        </authorList>
    </citation>
    <scope>NUCLEOTIDE SEQUENCE [LARGE SCALE GENOMIC DNA]</scope>
    <source>
        <strain evidence="3 4">VP5</strain>
    </source>
</reference>
<dbReference type="InterPro" id="IPR018946">
    <property type="entry name" value="PhoD-like_MPP"/>
</dbReference>
<evidence type="ECO:0000313" key="4">
    <source>
        <dbReference type="Proteomes" id="UP000025061"/>
    </source>
</evidence>
<feature type="signal peptide" evidence="1">
    <location>
        <begin position="1"/>
        <end position="23"/>
    </location>
</feature>
<dbReference type="EMBL" id="ARYI01000003">
    <property type="protein sequence ID" value="KCZ95472.1"/>
    <property type="molecule type" value="Genomic_DNA"/>
</dbReference>
<dbReference type="SUPFAM" id="SSF56300">
    <property type="entry name" value="Metallo-dependent phosphatases"/>
    <property type="match status" value="1"/>
</dbReference>
<name>A0A059FXY3_9PROT</name>
<keyword evidence="4" id="KW-1185">Reference proteome</keyword>
<dbReference type="PANTHER" id="PTHR33987">
    <property type="entry name" value="CALCINEURIN-LIKE METALLO-PHOSPHOESTERASE SUPERFAMILY PROTEIN"/>
    <property type="match status" value="1"/>
</dbReference>
<proteinExistence type="predicted"/>
<dbReference type="PATRIC" id="fig|1280951.3.peg.998"/>
<dbReference type="AlphaFoldDB" id="A0A059FXY3"/>
<dbReference type="PANTHER" id="PTHR33987:SF1">
    <property type="entry name" value="CALCINEURIN-LIKE METALLO-PHOSPHOESTERASE SUPERFAMILY PROTEIN"/>
    <property type="match status" value="1"/>
</dbReference>
<sequence>MRQIRTLSVIPVILALASCQTPAPEPMTSAPAGEMTLLPSELLSPASAEAALELYYRTLPEDFFPRAPRGVSLPGDQDVLTRILVASCFNEETENATAMSTIAADDADLFLMIGDNVYGDMNGRAYVNNQATLDELRESFTELAAREEFQAVRAKHPMMVAWDDHDYGANDAGREFPFRRLAERIHERFWGLENEDAGAWPGTYYARSFGPEGQRVQIIMLDTRFFRSPLTPTDEWGKKGKERYVPSVSEGQDMLGNDQWTWLENQLQDPADLRLIVSSIQILPTDGHGFEAWSRLPAEQERLYSLVAETEAEGVVFVSGDRHTAFLYKDDAALPYPAYELTASSMNASFAETSSEMDRAQIGAGYAPQNFGAIDIDWNSGTVRLAIKSDTGDTVSEVAVPFRGSAAQ</sequence>
<comment type="caution">
    <text evidence="3">The sequence shown here is derived from an EMBL/GenBank/DDBJ whole genome shotgun (WGS) entry which is preliminary data.</text>
</comment>
<organism evidence="3 4">
    <name type="scientific">Hyphomonas hirschiana VP5</name>
    <dbReference type="NCBI Taxonomy" id="1280951"/>
    <lineage>
        <taxon>Bacteria</taxon>
        <taxon>Pseudomonadati</taxon>
        <taxon>Pseudomonadota</taxon>
        <taxon>Alphaproteobacteria</taxon>
        <taxon>Hyphomonadales</taxon>
        <taxon>Hyphomonadaceae</taxon>
        <taxon>Hyphomonas</taxon>
    </lineage>
</organism>
<evidence type="ECO:0000256" key="1">
    <source>
        <dbReference type="SAM" id="SignalP"/>
    </source>
</evidence>
<feature type="domain" description="PhoD-like phosphatase metallophosphatase" evidence="2">
    <location>
        <begin position="84"/>
        <end position="356"/>
    </location>
</feature>
<dbReference type="Pfam" id="PF09423">
    <property type="entry name" value="PhoD"/>
    <property type="match status" value="1"/>
</dbReference>
<dbReference type="RefSeq" id="WP_011645338.1">
    <property type="nucleotide sequence ID" value="NZ_ARYI01000003.1"/>
</dbReference>
<dbReference type="PROSITE" id="PS51257">
    <property type="entry name" value="PROKAR_LIPOPROTEIN"/>
    <property type="match status" value="1"/>
</dbReference>
<dbReference type="Gene3D" id="3.60.21.70">
    <property type="entry name" value="PhoD-like phosphatase"/>
    <property type="match status" value="1"/>
</dbReference>
<dbReference type="InterPro" id="IPR038607">
    <property type="entry name" value="PhoD-like_sf"/>
</dbReference>
<gene>
    <name evidence="3" type="ORF">HHI_04930</name>
</gene>
<dbReference type="InterPro" id="IPR029052">
    <property type="entry name" value="Metallo-depent_PP-like"/>
</dbReference>
<dbReference type="CDD" id="cd07389">
    <property type="entry name" value="MPP_PhoD"/>
    <property type="match status" value="1"/>
</dbReference>
<evidence type="ECO:0000313" key="3">
    <source>
        <dbReference type="EMBL" id="KCZ95472.1"/>
    </source>
</evidence>
<keyword evidence="1" id="KW-0732">Signal</keyword>
<feature type="chain" id="PRO_5001577774" evidence="1">
    <location>
        <begin position="24"/>
        <end position="408"/>
    </location>
</feature>
<dbReference type="Proteomes" id="UP000025061">
    <property type="component" value="Unassembled WGS sequence"/>
</dbReference>
<accession>A0A059FXY3</accession>
<protein>
    <submittedName>
        <fullName evidence="3">Alkaline phosphatase-like protein</fullName>
    </submittedName>
</protein>